<name>A0A8X6FYN5_TRICU</name>
<dbReference type="Gene3D" id="3.30.710.10">
    <property type="entry name" value="Potassium Channel Kv1.1, Chain A"/>
    <property type="match status" value="1"/>
</dbReference>
<evidence type="ECO:0000313" key="1">
    <source>
        <dbReference type="EMBL" id="GFQ90329.1"/>
    </source>
</evidence>
<sequence length="91" mass="10680">MDDTDSLTLSHFVEYLYVGSVKNSTLDLGSAMSLYAIAHRCSILDLINYSRQFLVLNMDCRDIDEILRFANLYEDRSLKIMIDYFFYQTED</sequence>
<dbReference type="OrthoDB" id="6359816at2759"/>
<proteinExistence type="predicted"/>
<dbReference type="EMBL" id="BMAO01013677">
    <property type="protein sequence ID" value="GFQ90329.1"/>
    <property type="molecule type" value="Genomic_DNA"/>
</dbReference>
<dbReference type="Proteomes" id="UP000887116">
    <property type="component" value="Unassembled WGS sequence"/>
</dbReference>
<dbReference type="AlphaFoldDB" id="A0A8X6FYN5"/>
<dbReference type="InterPro" id="IPR011333">
    <property type="entry name" value="SKP1/BTB/POZ_sf"/>
</dbReference>
<reference evidence="1" key="1">
    <citation type="submission" date="2020-07" db="EMBL/GenBank/DDBJ databases">
        <title>Multicomponent nature underlies the extraordinary mechanical properties of spider dragline silk.</title>
        <authorList>
            <person name="Kono N."/>
            <person name="Nakamura H."/>
            <person name="Mori M."/>
            <person name="Yoshida Y."/>
            <person name="Ohtoshi R."/>
            <person name="Malay A.D."/>
            <person name="Moran D.A.P."/>
            <person name="Tomita M."/>
            <person name="Numata K."/>
            <person name="Arakawa K."/>
        </authorList>
    </citation>
    <scope>NUCLEOTIDE SEQUENCE</scope>
</reference>
<comment type="caution">
    <text evidence="1">The sequence shown here is derived from an EMBL/GenBank/DDBJ whole genome shotgun (WGS) entry which is preliminary data.</text>
</comment>
<gene>
    <name evidence="1" type="ORF">TNCT_451391</name>
</gene>
<keyword evidence="2" id="KW-1185">Reference proteome</keyword>
<accession>A0A8X6FYN5</accession>
<evidence type="ECO:0008006" key="3">
    <source>
        <dbReference type="Google" id="ProtNLM"/>
    </source>
</evidence>
<organism evidence="1 2">
    <name type="scientific">Trichonephila clavata</name>
    <name type="common">Joro spider</name>
    <name type="synonym">Nephila clavata</name>
    <dbReference type="NCBI Taxonomy" id="2740835"/>
    <lineage>
        <taxon>Eukaryota</taxon>
        <taxon>Metazoa</taxon>
        <taxon>Ecdysozoa</taxon>
        <taxon>Arthropoda</taxon>
        <taxon>Chelicerata</taxon>
        <taxon>Arachnida</taxon>
        <taxon>Araneae</taxon>
        <taxon>Araneomorphae</taxon>
        <taxon>Entelegynae</taxon>
        <taxon>Araneoidea</taxon>
        <taxon>Nephilidae</taxon>
        <taxon>Trichonephila</taxon>
    </lineage>
</organism>
<protein>
    <recommendedName>
        <fullName evidence="3">BTB domain-containing protein</fullName>
    </recommendedName>
</protein>
<evidence type="ECO:0000313" key="2">
    <source>
        <dbReference type="Proteomes" id="UP000887116"/>
    </source>
</evidence>